<gene>
    <name evidence="3" type="ORF">AF333_03105</name>
    <name evidence="4" type="ORF">SAMN04487909_104189</name>
</gene>
<feature type="domain" description="6-hydroxymethylpterin diphosphokinase MptE-like" evidence="1">
    <location>
        <begin position="211"/>
        <end position="382"/>
    </location>
</feature>
<dbReference type="STRING" id="47500.AF333_03105"/>
<name>A0A0D1XZI0_ANEMI</name>
<reference evidence="3 5" key="1">
    <citation type="submission" date="2015-07" db="EMBL/GenBank/DDBJ databases">
        <title>Fjat-14205 dsm 2895.</title>
        <authorList>
            <person name="Liu B."/>
            <person name="Wang J."/>
            <person name="Zhu Y."/>
            <person name="Liu G."/>
            <person name="Chen Q."/>
            <person name="Chen Z."/>
            <person name="Lan J."/>
            <person name="Che J."/>
            <person name="Ge C."/>
            <person name="Shi H."/>
            <person name="Pan Z."/>
            <person name="Liu X."/>
        </authorList>
    </citation>
    <scope>NUCLEOTIDE SEQUENCE [LARGE SCALE GENOMIC DNA]</scope>
    <source>
        <strain evidence="3 5">DSM 2895</strain>
    </source>
</reference>
<dbReference type="AlphaFoldDB" id="A0A0D1XZI0"/>
<dbReference type="PANTHER" id="PTHR41786:SF1">
    <property type="entry name" value="6-HYDROXYMETHYLPTERIN DIPHOSPHOKINASE MPTE-LIKE DOMAIN-CONTAINING PROTEIN"/>
    <property type="match status" value="1"/>
</dbReference>
<dbReference type="Proteomes" id="UP000037269">
    <property type="component" value="Unassembled WGS sequence"/>
</dbReference>
<evidence type="ECO:0000259" key="1">
    <source>
        <dbReference type="Pfam" id="PF01973"/>
    </source>
</evidence>
<dbReference type="InterPro" id="IPR045376">
    <property type="entry name" value="Maf_N"/>
</dbReference>
<dbReference type="RefSeq" id="WP_043067674.1">
    <property type="nucleotide sequence ID" value="NZ_BJOA01000081.1"/>
</dbReference>
<evidence type="ECO:0000313" key="4">
    <source>
        <dbReference type="EMBL" id="SDI48539.1"/>
    </source>
</evidence>
<proteinExistence type="predicted"/>
<sequence length="607" mass="70702">MNTTSGTQILTKNLRFFRKHFPGVYELVMGKEPERDIYRVCTARKAKVSTIEKYEGDRWQAVHSMYDPLQEAVRWAQPALKEKTTEVVLFGLGFGYYAEALLAINPQLRFYIIEPDIQVFLHSLESRDWTVFPWKQVLYFGFGSEEQTLHALHHSYFQRVHASLQIMELPAYIRLYPEVYRCFIETLKKGREEYVQGMTTTLYFQKMWTRNVMKNLRKTTSSPSVYGLTSQFRDRIVILTASGPSLADAIPTIRQAQQDQKAIIIAAGTSVNSLLRHDVIPDAFISYDPNQPNYHILKPVFQSGIPLMFASTIYYQITEEYEGPTAYFLTNQDYIYPYLDRKIKKEEVVQDAPTVTLIAMQLLLKLGCKAIYLAGQDLAYIDKKAYAPGTSEHHDTVNVDASVAFKQVLTVENNQGKMTETNESFINMLQSIEQFFAHSPVNHIYNLSEYGAKIKGISYTSTEELSTILEEEPSIPFEWELPEVNPKKQKKFLETLYKDIQLCAYDVRHLEALFNRMEKEKNIEPTRREQMVLEYNGIVDRFLQRPAFIGLFYPWMQVYLQHMQRTIYEIKDLPLVEHFPTVRDLLGRFVQECKAALEFYEENLKEI</sequence>
<keyword evidence="5" id="KW-1185">Reference proteome</keyword>
<evidence type="ECO:0000313" key="6">
    <source>
        <dbReference type="Proteomes" id="UP000182836"/>
    </source>
</evidence>
<reference evidence="4 6" key="2">
    <citation type="submission" date="2016-10" db="EMBL/GenBank/DDBJ databases">
        <authorList>
            <person name="de Groot N.N."/>
        </authorList>
    </citation>
    <scope>NUCLEOTIDE SEQUENCE [LARGE SCALE GENOMIC DNA]</scope>
    <source>
        <strain evidence="4 6">DSM 2895</strain>
    </source>
</reference>
<feature type="domain" description="Glycosyltransferase Maf N-terminal" evidence="2">
    <location>
        <begin position="59"/>
        <end position="131"/>
    </location>
</feature>
<evidence type="ECO:0000313" key="3">
    <source>
        <dbReference type="EMBL" id="KON94630.1"/>
    </source>
</evidence>
<dbReference type="OrthoDB" id="5291305at2"/>
<dbReference type="Pfam" id="PF20157">
    <property type="entry name" value="Maf_flag10_N"/>
    <property type="match status" value="1"/>
</dbReference>
<dbReference type="EMBL" id="LGUG01000004">
    <property type="protein sequence ID" value="KON94630.1"/>
    <property type="molecule type" value="Genomic_DNA"/>
</dbReference>
<protein>
    <submittedName>
        <fullName evidence="4">Uncharacterized conserved protein</fullName>
    </submittedName>
</protein>
<evidence type="ECO:0000259" key="2">
    <source>
        <dbReference type="Pfam" id="PF20157"/>
    </source>
</evidence>
<dbReference type="Pfam" id="PF01973">
    <property type="entry name" value="MptE-like"/>
    <property type="match status" value="1"/>
</dbReference>
<dbReference type="PANTHER" id="PTHR41786">
    <property type="entry name" value="MOTILITY ACCESSORY FACTOR MAF"/>
    <property type="match status" value="1"/>
</dbReference>
<accession>A0A0D1XZI0</accession>
<dbReference type="InterPro" id="IPR002826">
    <property type="entry name" value="MptE-like"/>
</dbReference>
<dbReference type="GeneID" id="42304198"/>
<organism evidence="3 5">
    <name type="scientific">Aneurinibacillus migulanus</name>
    <name type="common">Bacillus migulanus</name>
    <dbReference type="NCBI Taxonomy" id="47500"/>
    <lineage>
        <taxon>Bacteria</taxon>
        <taxon>Bacillati</taxon>
        <taxon>Bacillota</taxon>
        <taxon>Bacilli</taxon>
        <taxon>Bacillales</taxon>
        <taxon>Paenibacillaceae</taxon>
        <taxon>Aneurinibacillus group</taxon>
        <taxon>Aneurinibacillus</taxon>
    </lineage>
</organism>
<evidence type="ECO:0000313" key="5">
    <source>
        <dbReference type="Proteomes" id="UP000037269"/>
    </source>
</evidence>
<dbReference type="PATRIC" id="fig|47500.8.peg.2981"/>
<dbReference type="EMBL" id="FNED01000004">
    <property type="protein sequence ID" value="SDI48539.1"/>
    <property type="molecule type" value="Genomic_DNA"/>
</dbReference>
<dbReference type="Proteomes" id="UP000182836">
    <property type="component" value="Unassembled WGS sequence"/>
</dbReference>